<dbReference type="Proteomes" id="UP001225072">
    <property type="component" value="Unassembled WGS sequence"/>
</dbReference>
<evidence type="ECO:0008006" key="4">
    <source>
        <dbReference type="Google" id="ProtNLM"/>
    </source>
</evidence>
<dbReference type="RefSeq" id="WP_307451100.1">
    <property type="nucleotide sequence ID" value="NZ_JAUTAL010000001.1"/>
</dbReference>
<evidence type="ECO:0000256" key="1">
    <source>
        <dbReference type="SAM" id="SignalP"/>
    </source>
</evidence>
<evidence type="ECO:0000313" key="2">
    <source>
        <dbReference type="EMBL" id="MDQ1097523.1"/>
    </source>
</evidence>
<dbReference type="EMBL" id="JAUTAL010000001">
    <property type="protein sequence ID" value="MDQ1097523.1"/>
    <property type="molecule type" value="Genomic_DNA"/>
</dbReference>
<feature type="chain" id="PRO_5046038763" description="Lipoprotein" evidence="1">
    <location>
        <begin position="20"/>
        <end position="69"/>
    </location>
</feature>
<evidence type="ECO:0000313" key="3">
    <source>
        <dbReference type="Proteomes" id="UP001225072"/>
    </source>
</evidence>
<name>A0ABU0TKE7_9FLAO</name>
<keyword evidence="3" id="KW-1185">Reference proteome</keyword>
<comment type="caution">
    <text evidence="2">The sequence shown here is derived from an EMBL/GenBank/DDBJ whole genome shotgun (WGS) entry which is preliminary data.</text>
</comment>
<keyword evidence="1" id="KW-0732">Signal</keyword>
<gene>
    <name evidence="2" type="ORF">QE404_002670</name>
</gene>
<sequence>MMKKLFLLAALGVAGFASAFLFRTSCGKIVNASDAGIKDMEYRKILNTLNPIIGDVCGSANTFIIIYNH</sequence>
<accession>A0ABU0TKE7</accession>
<proteinExistence type="predicted"/>
<reference evidence="2 3" key="1">
    <citation type="submission" date="2023-07" db="EMBL/GenBank/DDBJ databases">
        <title>Functional and genomic diversity of the sorghum phyllosphere microbiome.</title>
        <authorList>
            <person name="Shade A."/>
        </authorList>
    </citation>
    <scope>NUCLEOTIDE SEQUENCE [LARGE SCALE GENOMIC DNA]</scope>
    <source>
        <strain evidence="2 3">SORGH_AS_1064</strain>
    </source>
</reference>
<feature type="signal peptide" evidence="1">
    <location>
        <begin position="1"/>
        <end position="19"/>
    </location>
</feature>
<protein>
    <recommendedName>
        <fullName evidence="4">Lipoprotein</fullName>
    </recommendedName>
</protein>
<organism evidence="2 3">
    <name type="scientific">Chryseobacterium camelliae</name>
    <dbReference type="NCBI Taxonomy" id="1265445"/>
    <lineage>
        <taxon>Bacteria</taxon>
        <taxon>Pseudomonadati</taxon>
        <taxon>Bacteroidota</taxon>
        <taxon>Flavobacteriia</taxon>
        <taxon>Flavobacteriales</taxon>
        <taxon>Weeksellaceae</taxon>
        <taxon>Chryseobacterium group</taxon>
        <taxon>Chryseobacterium</taxon>
    </lineage>
</organism>